<feature type="domain" description="HTH luxR-type" evidence="4">
    <location>
        <begin position="280"/>
        <end position="343"/>
    </location>
</feature>
<sequence>MTGVESLCRTLPEVGAEALTVAELGTEISRHLSRVVPHDGYMLVGLDPLSGAGCLHAKEHGYRTEVARLLERADTFGLDVQPFAQLVTGPSQVGVTSVDSAESRHSIRVHEVMVPEGFCSEMRIALTARGIAWGALVLVRELGRRSFSVAEETCAQRLVPAVAAAIERFVRAKELRPSRTEFPPGVLLVDANDSITMATPSAHDWLAELTRHCAQVDGGELHGIIWNITYLARRRAGPALSRVPTPNGWVAVHAQPADTTPTTNIAVTIQPAPTALLLPAVATWYGLTAREHSIVEQALDGLPINQIARRLQLSPHTVNDHFKSIYRKTGVNSRDQLIAGITA</sequence>
<dbReference type="PANTHER" id="PTHR44688:SF16">
    <property type="entry name" value="DNA-BINDING TRANSCRIPTIONAL ACTIVATOR DEVR_DOSR"/>
    <property type="match status" value="1"/>
</dbReference>
<reference evidence="5 6" key="1">
    <citation type="submission" date="2021-07" db="EMBL/GenBank/DDBJ databases">
        <title>Whole Genome Sequence of Nocardia Iowensis.</title>
        <authorList>
            <person name="Lamm A."/>
            <person name="Collins-Fairclough A.M."/>
            <person name="Bunk B."/>
            <person name="Sproer C."/>
        </authorList>
    </citation>
    <scope>NUCLEOTIDE SEQUENCE [LARGE SCALE GENOMIC DNA]</scope>
    <source>
        <strain evidence="5 6">NRRL 5646</strain>
    </source>
</reference>
<dbReference type="RefSeq" id="WP_218469231.1">
    <property type="nucleotide sequence ID" value="NZ_BAABJN010000008.1"/>
</dbReference>
<organism evidence="5 6">
    <name type="scientific">Nocardia iowensis</name>
    <dbReference type="NCBI Taxonomy" id="204891"/>
    <lineage>
        <taxon>Bacteria</taxon>
        <taxon>Bacillati</taxon>
        <taxon>Actinomycetota</taxon>
        <taxon>Actinomycetes</taxon>
        <taxon>Mycobacteriales</taxon>
        <taxon>Nocardiaceae</taxon>
        <taxon>Nocardia</taxon>
    </lineage>
</organism>
<evidence type="ECO:0000313" key="5">
    <source>
        <dbReference type="EMBL" id="QXN88348.1"/>
    </source>
</evidence>
<accession>A0ABX8RFH8</accession>
<evidence type="ECO:0000256" key="2">
    <source>
        <dbReference type="ARBA" id="ARBA00023125"/>
    </source>
</evidence>
<name>A0ABX8RFH8_NOCIO</name>
<keyword evidence="1" id="KW-0805">Transcription regulation</keyword>
<dbReference type="CDD" id="cd06170">
    <property type="entry name" value="LuxR_C_like"/>
    <property type="match status" value="1"/>
</dbReference>
<dbReference type="Proteomes" id="UP000694257">
    <property type="component" value="Chromosome"/>
</dbReference>
<dbReference type="Pfam" id="PF00196">
    <property type="entry name" value="GerE"/>
    <property type="match status" value="1"/>
</dbReference>
<dbReference type="EMBL" id="CP078145">
    <property type="protein sequence ID" value="QXN88348.1"/>
    <property type="molecule type" value="Genomic_DNA"/>
</dbReference>
<evidence type="ECO:0000313" key="6">
    <source>
        <dbReference type="Proteomes" id="UP000694257"/>
    </source>
</evidence>
<protein>
    <submittedName>
        <fullName evidence="5">Helix-turn-helix transcriptional regulator</fullName>
    </submittedName>
</protein>
<dbReference type="PROSITE" id="PS50043">
    <property type="entry name" value="HTH_LUXR_2"/>
    <property type="match status" value="1"/>
</dbReference>
<evidence type="ECO:0000256" key="3">
    <source>
        <dbReference type="ARBA" id="ARBA00023163"/>
    </source>
</evidence>
<dbReference type="SMART" id="SM00421">
    <property type="entry name" value="HTH_LUXR"/>
    <property type="match status" value="1"/>
</dbReference>
<keyword evidence="2" id="KW-0238">DNA-binding</keyword>
<evidence type="ECO:0000256" key="1">
    <source>
        <dbReference type="ARBA" id="ARBA00023015"/>
    </source>
</evidence>
<keyword evidence="6" id="KW-1185">Reference proteome</keyword>
<keyword evidence="3" id="KW-0804">Transcription</keyword>
<proteinExistence type="predicted"/>
<dbReference type="PANTHER" id="PTHR44688">
    <property type="entry name" value="DNA-BINDING TRANSCRIPTIONAL ACTIVATOR DEVR_DOSR"/>
    <property type="match status" value="1"/>
</dbReference>
<dbReference type="InterPro" id="IPR000792">
    <property type="entry name" value="Tscrpt_reg_LuxR_C"/>
</dbReference>
<evidence type="ECO:0000259" key="4">
    <source>
        <dbReference type="PROSITE" id="PS50043"/>
    </source>
</evidence>
<gene>
    <name evidence="5" type="ORF">KV110_22355</name>
</gene>